<comment type="subcellular location">
    <subcellularLocation>
        <location evidence="1">Nucleus</location>
    </subcellularLocation>
</comment>
<dbReference type="EMBL" id="HBUF01031689">
    <property type="protein sequence ID" value="CAG6614977.1"/>
    <property type="molecule type" value="Transcribed_RNA"/>
</dbReference>
<feature type="domain" description="C2H2-type" evidence="9">
    <location>
        <begin position="480"/>
        <end position="509"/>
    </location>
</feature>
<dbReference type="InterPro" id="IPR043359">
    <property type="entry name" value="GLI-like"/>
</dbReference>
<keyword evidence="5" id="KW-0862">Zinc</keyword>
<evidence type="ECO:0000256" key="6">
    <source>
        <dbReference type="ARBA" id="ARBA00023242"/>
    </source>
</evidence>
<evidence type="ECO:0000256" key="7">
    <source>
        <dbReference type="PROSITE-ProRule" id="PRU00042"/>
    </source>
</evidence>
<dbReference type="InterPro" id="IPR056436">
    <property type="entry name" value="Znf-C2H2_ZIC1-5/GLI1-3-like"/>
</dbReference>
<dbReference type="FunFam" id="3.30.160.60:FF:000031">
    <property type="entry name" value="GLI family zinc finger 3"/>
    <property type="match status" value="1"/>
</dbReference>
<feature type="domain" description="C2H2-type" evidence="9">
    <location>
        <begin position="452"/>
        <end position="479"/>
    </location>
</feature>
<keyword evidence="4 7" id="KW-0863">Zinc-finger</keyword>
<reference evidence="10" key="1">
    <citation type="submission" date="2021-05" db="EMBL/GenBank/DDBJ databases">
        <authorList>
            <person name="Alioto T."/>
            <person name="Alioto T."/>
            <person name="Gomez Garrido J."/>
        </authorList>
    </citation>
    <scope>NUCLEOTIDE SEQUENCE</scope>
</reference>
<dbReference type="FunFam" id="3.30.160.60:FF:000359">
    <property type="entry name" value="GLIS family zinc finger 2"/>
    <property type="match status" value="1"/>
</dbReference>
<evidence type="ECO:0000256" key="8">
    <source>
        <dbReference type="SAM" id="MobiDB-lite"/>
    </source>
</evidence>
<dbReference type="PANTHER" id="PTHR45718:SF7">
    <property type="entry name" value="C2H2-TYPE DOMAIN-CONTAINING PROTEIN"/>
    <property type="match status" value="1"/>
</dbReference>
<evidence type="ECO:0000313" key="10">
    <source>
        <dbReference type="EMBL" id="CAG6614985.1"/>
    </source>
</evidence>
<dbReference type="GO" id="GO:0140297">
    <property type="term" value="F:DNA-binding transcription factor binding"/>
    <property type="evidence" value="ECO:0007669"/>
    <property type="project" value="UniProtKB-ARBA"/>
</dbReference>
<dbReference type="GO" id="GO:0000981">
    <property type="term" value="F:DNA-binding transcription factor activity, RNA polymerase II-specific"/>
    <property type="evidence" value="ECO:0007669"/>
    <property type="project" value="TreeGrafter"/>
</dbReference>
<dbReference type="AlphaFoldDB" id="A0A8D8LRT6"/>
<organism evidence="10">
    <name type="scientific">Cacopsylla melanoneura</name>
    <dbReference type="NCBI Taxonomy" id="428564"/>
    <lineage>
        <taxon>Eukaryota</taxon>
        <taxon>Metazoa</taxon>
        <taxon>Ecdysozoa</taxon>
        <taxon>Arthropoda</taxon>
        <taxon>Hexapoda</taxon>
        <taxon>Insecta</taxon>
        <taxon>Pterygota</taxon>
        <taxon>Neoptera</taxon>
        <taxon>Paraneoptera</taxon>
        <taxon>Hemiptera</taxon>
        <taxon>Sternorrhyncha</taxon>
        <taxon>Psylloidea</taxon>
        <taxon>Psyllidae</taxon>
        <taxon>Psyllinae</taxon>
        <taxon>Cacopsylla</taxon>
    </lineage>
</organism>
<evidence type="ECO:0000256" key="4">
    <source>
        <dbReference type="ARBA" id="ARBA00022771"/>
    </source>
</evidence>
<dbReference type="Pfam" id="PF23561">
    <property type="entry name" value="zf-C2H2_15"/>
    <property type="match status" value="1"/>
</dbReference>
<sequence length="670" mass="76438">MKVPSEDSSSSSESFDDNEYIKSLLSNDYCLTYSDALSLDTRSDMTVEDSNASSPDETQKKQIQNIVNTFENYEASSWKHATSVQTPREQSAKQANDFHDLLQWTTDVKKEGKLTEDDFMPKKPKFSFVQQFKTDEEIKKKSEKCLKANYEARVPDDHLATLMKTLPQYGMNYLPPHEPLDQTNIDIPETTQPRSELNKVDIQSWLNTHERPIKSEPAESSFFANKTHSSEDYYSELFDHLKLDNGNLFSSVPLESPSSTTSSMSVASPMSSPTKKLPPMVPGTKKFNVENVNIVRHNFHRQCHQINRSDGHFGHLTPQKIVENLRNFGDTLSPHQYNLFPHSDGGHQNQIVLPRDEGELLNSIVIQKSNAGAIGNSCQHLRENLALVTPNSTPATPASPTHEIYDADKTGLVECRWENCWEVHSGQAALVNHIERNHVDSTHSNEYVCFWLNCPRGKRAFNARYKLLIHMRVHSGEKPNKCPFPNCTKAFSRLENLKIHQRSHTGERPYSCTYDGCHKAFSNSSDRAKHQRTHFDTRPYKCMYKGCTKRYTDPSSLRKHAKNHNHDHLTPAKMRKLNYTKPDDIVPSVRNVNSNVPVNQDFTVFSCGEPNLLMEAYELQNVTHDHMLEYIPYDTIHTAGANISRNLQDIPELGLGYGYQDEEEANPFSF</sequence>
<evidence type="ECO:0000256" key="2">
    <source>
        <dbReference type="ARBA" id="ARBA00022723"/>
    </source>
</evidence>
<dbReference type="FunFam" id="3.30.160.60:FF:001102">
    <property type="entry name" value="Transcription factor IIIA"/>
    <property type="match status" value="1"/>
</dbReference>
<dbReference type="GO" id="GO:0005634">
    <property type="term" value="C:nucleus"/>
    <property type="evidence" value="ECO:0007669"/>
    <property type="project" value="UniProtKB-SubCell"/>
</dbReference>
<evidence type="ECO:0000259" key="9">
    <source>
        <dbReference type="PROSITE" id="PS50157"/>
    </source>
</evidence>
<dbReference type="Gene3D" id="3.30.160.60">
    <property type="entry name" value="Classic Zinc Finger"/>
    <property type="match status" value="5"/>
</dbReference>
<protein>
    <submittedName>
        <fullName evidence="10">Zinc finger protein GLIS3</fullName>
    </submittedName>
</protein>
<dbReference type="PANTHER" id="PTHR45718">
    <property type="entry name" value="TRANSCRIPTIONAL ACTIVATOR CUBITUS INTERRUPTUS"/>
    <property type="match status" value="1"/>
</dbReference>
<evidence type="ECO:0000256" key="5">
    <source>
        <dbReference type="ARBA" id="ARBA00022833"/>
    </source>
</evidence>
<evidence type="ECO:0000256" key="3">
    <source>
        <dbReference type="ARBA" id="ARBA00022737"/>
    </source>
</evidence>
<dbReference type="GO" id="GO:0000978">
    <property type="term" value="F:RNA polymerase II cis-regulatory region sequence-specific DNA binding"/>
    <property type="evidence" value="ECO:0007669"/>
    <property type="project" value="TreeGrafter"/>
</dbReference>
<keyword evidence="6" id="KW-0539">Nucleus</keyword>
<dbReference type="EMBL" id="HBUF01031693">
    <property type="protein sequence ID" value="CAG6614985.1"/>
    <property type="molecule type" value="Transcribed_RNA"/>
</dbReference>
<dbReference type="Pfam" id="PF00096">
    <property type="entry name" value="zf-C2H2"/>
    <property type="match status" value="3"/>
</dbReference>
<name>A0A8D8LRT6_9HEMI</name>
<accession>A0A8D8LRT6</accession>
<evidence type="ECO:0000256" key="1">
    <source>
        <dbReference type="ARBA" id="ARBA00004123"/>
    </source>
</evidence>
<dbReference type="InterPro" id="IPR013087">
    <property type="entry name" value="Znf_C2H2_type"/>
</dbReference>
<dbReference type="PROSITE" id="PS00028">
    <property type="entry name" value="ZINC_FINGER_C2H2_1"/>
    <property type="match status" value="3"/>
</dbReference>
<dbReference type="GO" id="GO:0008270">
    <property type="term" value="F:zinc ion binding"/>
    <property type="evidence" value="ECO:0007669"/>
    <property type="project" value="UniProtKB-KW"/>
</dbReference>
<feature type="compositionally biased region" description="Low complexity" evidence="8">
    <location>
        <begin position="254"/>
        <end position="273"/>
    </location>
</feature>
<dbReference type="PROSITE" id="PS50157">
    <property type="entry name" value="ZINC_FINGER_C2H2_2"/>
    <property type="match status" value="4"/>
</dbReference>
<dbReference type="FunFam" id="3.30.160.60:FF:000048">
    <property type="entry name" value="GLI family zinc finger 3"/>
    <property type="match status" value="1"/>
</dbReference>
<feature type="region of interest" description="Disordered" evidence="8">
    <location>
        <begin position="254"/>
        <end position="282"/>
    </location>
</feature>
<keyword evidence="3" id="KW-0677">Repeat</keyword>
<dbReference type="EMBL" id="HBUF01031692">
    <property type="protein sequence ID" value="CAG6614983.1"/>
    <property type="molecule type" value="Transcribed_RNA"/>
</dbReference>
<keyword evidence="2" id="KW-0479">Metal-binding</keyword>
<dbReference type="InterPro" id="IPR036236">
    <property type="entry name" value="Znf_C2H2_sf"/>
</dbReference>
<dbReference type="SMART" id="SM00355">
    <property type="entry name" value="ZnF_C2H2"/>
    <property type="match status" value="5"/>
</dbReference>
<dbReference type="SUPFAM" id="SSF57667">
    <property type="entry name" value="beta-beta-alpha zinc fingers"/>
    <property type="match status" value="3"/>
</dbReference>
<feature type="domain" description="C2H2-type" evidence="9">
    <location>
        <begin position="510"/>
        <end position="539"/>
    </location>
</feature>
<feature type="domain" description="C2H2-type" evidence="9">
    <location>
        <begin position="540"/>
        <end position="571"/>
    </location>
</feature>
<proteinExistence type="predicted"/>